<dbReference type="Pfam" id="PF07536">
    <property type="entry name" value="HWE_HK"/>
    <property type="match status" value="1"/>
</dbReference>
<dbReference type="CDD" id="cd12915">
    <property type="entry name" value="PDC2_DGC_like"/>
    <property type="match status" value="1"/>
</dbReference>
<evidence type="ECO:0000256" key="2">
    <source>
        <dbReference type="ARBA" id="ARBA00004370"/>
    </source>
</evidence>
<dbReference type="Gene3D" id="3.30.450.20">
    <property type="entry name" value="PAS domain"/>
    <property type="match status" value="2"/>
</dbReference>
<organism evidence="11 12">
    <name type="scientific">Devosia oryziradicis</name>
    <dbReference type="NCBI Taxonomy" id="2801335"/>
    <lineage>
        <taxon>Bacteria</taxon>
        <taxon>Pseudomonadati</taxon>
        <taxon>Pseudomonadota</taxon>
        <taxon>Alphaproteobacteria</taxon>
        <taxon>Hyphomicrobiales</taxon>
        <taxon>Devosiaceae</taxon>
        <taxon>Devosia</taxon>
    </lineage>
</organism>
<keyword evidence="8" id="KW-0067">ATP-binding</keyword>
<keyword evidence="6" id="KW-0547">Nucleotide-binding</keyword>
<comment type="catalytic activity">
    <reaction evidence="1">
        <text>ATP + protein L-histidine = ADP + protein N-phospho-L-histidine.</text>
        <dbReference type="EC" id="2.7.13.3"/>
    </reaction>
</comment>
<evidence type="ECO:0000256" key="3">
    <source>
        <dbReference type="ARBA" id="ARBA00012438"/>
    </source>
</evidence>
<feature type="transmembrane region" description="Helical" evidence="9">
    <location>
        <begin position="279"/>
        <end position="297"/>
    </location>
</feature>
<evidence type="ECO:0000313" key="11">
    <source>
        <dbReference type="EMBL" id="QQR36343.1"/>
    </source>
</evidence>
<dbReference type="PROSITE" id="PS50885">
    <property type="entry name" value="HAMP"/>
    <property type="match status" value="1"/>
</dbReference>
<dbReference type="Gene3D" id="6.10.340.10">
    <property type="match status" value="1"/>
</dbReference>
<feature type="domain" description="HAMP" evidence="10">
    <location>
        <begin position="299"/>
        <end position="352"/>
    </location>
</feature>
<dbReference type="InterPro" id="IPR003660">
    <property type="entry name" value="HAMP_dom"/>
</dbReference>
<keyword evidence="9" id="KW-0472">Membrane</keyword>
<sequence length="574" mass="61114">MKAPSLTLSQRLLLLTAVALLPALAILGFNEFSLRKTREAEVHAYALRMSELAALEMQRILTGAGALMVAAANAPVVLAGGPECQGYMDRLGALLPQVMVINITDREGNSVCSNSHDPDDLRPAESAGVRKALETDFFRVGEYVETSRGPGLLLGTRRTAPDGSVLGYVLAAVGLDYLGAVLKDRPDLGGGAMTIADRNGTYLAREPQPERYVGTKISESFMPRLQGREPGTLQVVSADGSERIVGYQPASEALGLYISAGLPLGESMAPINEASVRSLLLAGIGGVVALLLALSFGRQFIRRPVLRLLGTIRAWRAGDHAARTGMPRGRAEFHQIGQAIDDLLDELGERQAAQAEAEQHRDLLARELDHRVKNLLATVQALARQSLKEANVPDAPLQSFYNRLAVMADAHKLLTAQSSESADIKAVIDTAIGPFSEAERPRFTLAGPELDLHAKAALSLAMALHELCTNAAKYGALRNEAGRVAIGWALTDGRQLVITWRESGGPAVDVPTRKGFGSRMIERALAADLGATVNFDYAPDGLVVTIIAAETALAGRQVSGAGPFHPISAVTRRA</sequence>
<evidence type="ECO:0000256" key="7">
    <source>
        <dbReference type="ARBA" id="ARBA00022777"/>
    </source>
</evidence>
<dbReference type="PANTHER" id="PTHR41523">
    <property type="entry name" value="TWO-COMPONENT SYSTEM SENSOR PROTEIN"/>
    <property type="match status" value="1"/>
</dbReference>
<reference evidence="11 12" key="1">
    <citation type="submission" date="2021-01" db="EMBL/GenBank/DDBJ databases">
        <title>Genome seq and assembly of Devosia sp. G19.</title>
        <authorList>
            <person name="Chhetri G."/>
        </authorList>
    </citation>
    <scope>NUCLEOTIDE SEQUENCE [LARGE SCALE GENOMIC DNA]</scope>
    <source>
        <strain evidence="11 12">G19</strain>
    </source>
</reference>
<name>A0ABX7BXW5_9HYPH</name>
<evidence type="ECO:0000256" key="8">
    <source>
        <dbReference type="ARBA" id="ARBA00022840"/>
    </source>
</evidence>
<keyword evidence="9" id="KW-0812">Transmembrane</keyword>
<evidence type="ECO:0000256" key="6">
    <source>
        <dbReference type="ARBA" id="ARBA00022741"/>
    </source>
</evidence>
<gene>
    <name evidence="11" type="ORF">JI749_01510</name>
</gene>
<dbReference type="RefSeq" id="WP_201657820.1">
    <property type="nucleotide sequence ID" value="NZ_CP068047.1"/>
</dbReference>
<keyword evidence="9" id="KW-1133">Transmembrane helix</keyword>
<dbReference type="InterPro" id="IPR036890">
    <property type="entry name" value="HATPase_C_sf"/>
</dbReference>
<keyword evidence="5" id="KW-0808">Transferase</keyword>
<evidence type="ECO:0000259" key="10">
    <source>
        <dbReference type="PROSITE" id="PS50885"/>
    </source>
</evidence>
<dbReference type="PANTHER" id="PTHR41523:SF7">
    <property type="entry name" value="HISTIDINE KINASE"/>
    <property type="match status" value="1"/>
</dbReference>
<dbReference type="SMART" id="SM00911">
    <property type="entry name" value="HWE_HK"/>
    <property type="match status" value="1"/>
</dbReference>
<evidence type="ECO:0000256" key="4">
    <source>
        <dbReference type="ARBA" id="ARBA00022553"/>
    </source>
</evidence>
<evidence type="ECO:0000256" key="1">
    <source>
        <dbReference type="ARBA" id="ARBA00000085"/>
    </source>
</evidence>
<dbReference type="Proteomes" id="UP000595460">
    <property type="component" value="Chromosome"/>
</dbReference>
<comment type="subcellular location">
    <subcellularLocation>
        <location evidence="2">Membrane</location>
    </subcellularLocation>
</comment>
<evidence type="ECO:0000313" key="12">
    <source>
        <dbReference type="Proteomes" id="UP000595460"/>
    </source>
</evidence>
<proteinExistence type="predicted"/>
<keyword evidence="12" id="KW-1185">Reference proteome</keyword>
<dbReference type="EMBL" id="CP068047">
    <property type="protein sequence ID" value="QQR36343.1"/>
    <property type="molecule type" value="Genomic_DNA"/>
</dbReference>
<dbReference type="EC" id="2.7.13.3" evidence="3"/>
<dbReference type="InterPro" id="IPR011102">
    <property type="entry name" value="Sig_transdc_His_kinase_HWE"/>
</dbReference>
<evidence type="ECO:0000256" key="9">
    <source>
        <dbReference type="SAM" id="Phobius"/>
    </source>
</evidence>
<keyword evidence="7" id="KW-0418">Kinase</keyword>
<keyword evidence="4" id="KW-0597">Phosphoprotein</keyword>
<accession>A0ABX7BXW5</accession>
<protein>
    <recommendedName>
        <fullName evidence="3">histidine kinase</fullName>
        <ecNumber evidence="3">2.7.13.3</ecNumber>
    </recommendedName>
</protein>
<evidence type="ECO:0000256" key="5">
    <source>
        <dbReference type="ARBA" id="ARBA00022679"/>
    </source>
</evidence>
<dbReference type="Gene3D" id="3.30.565.10">
    <property type="entry name" value="Histidine kinase-like ATPase, C-terminal domain"/>
    <property type="match status" value="1"/>
</dbReference>